<protein>
    <submittedName>
        <fullName evidence="2">(northern house mosquito) hypothetical protein</fullName>
    </submittedName>
</protein>
<sequence length="112" mass="11986">MVHVQLLVRPAPTTEVTQTADRTIAARNQRERVRRRLDRTGAERLCGVPGPSAAGSVRNAAEAAGHGPDRVSRPAGVALAVHEAERHGGRRASGSRRLPEAVQVEHADHRGV</sequence>
<evidence type="ECO:0000313" key="2">
    <source>
        <dbReference type="EMBL" id="CAG6448274.1"/>
    </source>
</evidence>
<feature type="region of interest" description="Disordered" evidence="1">
    <location>
        <begin position="39"/>
        <end position="112"/>
    </location>
</feature>
<feature type="compositionally biased region" description="Basic and acidic residues" evidence="1">
    <location>
        <begin position="97"/>
        <end position="112"/>
    </location>
</feature>
<evidence type="ECO:0000256" key="1">
    <source>
        <dbReference type="SAM" id="MobiDB-lite"/>
    </source>
</evidence>
<dbReference type="EMBL" id="HBUE01010709">
    <property type="protein sequence ID" value="CAG6448279.1"/>
    <property type="molecule type" value="Transcribed_RNA"/>
</dbReference>
<dbReference type="EMBL" id="HBUE01010705">
    <property type="protein sequence ID" value="CAG6448277.1"/>
    <property type="molecule type" value="Transcribed_RNA"/>
</dbReference>
<organism evidence="2">
    <name type="scientific">Culex pipiens</name>
    <name type="common">House mosquito</name>
    <dbReference type="NCBI Taxonomy" id="7175"/>
    <lineage>
        <taxon>Eukaryota</taxon>
        <taxon>Metazoa</taxon>
        <taxon>Ecdysozoa</taxon>
        <taxon>Arthropoda</taxon>
        <taxon>Hexapoda</taxon>
        <taxon>Insecta</taxon>
        <taxon>Pterygota</taxon>
        <taxon>Neoptera</taxon>
        <taxon>Endopterygota</taxon>
        <taxon>Diptera</taxon>
        <taxon>Nematocera</taxon>
        <taxon>Culicoidea</taxon>
        <taxon>Culicidae</taxon>
        <taxon>Culicinae</taxon>
        <taxon>Culicini</taxon>
        <taxon>Culex</taxon>
        <taxon>Culex</taxon>
    </lineage>
</organism>
<name>A0A8D8EWH3_CULPI</name>
<reference evidence="2" key="1">
    <citation type="submission" date="2021-05" db="EMBL/GenBank/DDBJ databases">
        <authorList>
            <person name="Alioto T."/>
            <person name="Alioto T."/>
            <person name="Gomez Garrido J."/>
        </authorList>
    </citation>
    <scope>NUCLEOTIDE SEQUENCE</scope>
</reference>
<dbReference type="AlphaFoldDB" id="A0A8D8EWH3"/>
<dbReference type="EMBL" id="HBUE01010703">
    <property type="protein sequence ID" value="CAG6448274.1"/>
    <property type="molecule type" value="Transcribed_RNA"/>
</dbReference>
<proteinExistence type="predicted"/>
<accession>A0A8D8EWH3</accession>